<dbReference type="InterPro" id="IPR010994">
    <property type="entry name" value="RuvA_2-like"/>
</dbReference>
<gene>
    <name evidence="1" type="ORF">A2Y85_04140</name>
</gene>
<reference evidence="1 2" key="1">
    <citation type="journal article" date="2016" name="Nat. Commun.">
        <title>Thousands of microbial genomes shed light on interconnected biogeochemical processes in an aquifer system.</title>
        <authorList>
            <person name="Anantharaman K."/>
            <person name="Brown C.T."/>
            <person name="Hug L.A."/>
            <person name="Sharon I."/>
            <person name="Castelle C.J."/>
            <person name="Probst A.J."/>
            <person name="Thomas B.C."/>
            <person name="Singh A."/>
            <person name="Wilkins M.J."/>
            <person name="Karaoz U."/>
            <person name="Brodie E.L."/>
            <person name="Williams K.H."/>
            <person name="Hubbard S.S."/>
            <person name="Banfield J.F."/>
        </authorList>
    </citation>
    <scope>NUCLEOTIDE SEQUENCE [LARGE SCALE GENOMIC DNA]</scope>
</reference>
<name>A0A1F4UCC3_UNCW3</name>
<comment type="caution">
    <text evidence="1">The sequence shown here is derived from an EMBL/GenBank/DDBJ whole genome shotgun (WGS) entry which is preliminary data.</text>
</comment>
<organism evidence="1 2">
    <name type="scientific">candidate division WOR-3 bacterium RBG_13_43_14</name>
    <dbReference type="NCBI Taxonomy" id="1802590"/>
    <lineage>
        <taxon>Bacteria</taxon>
        <taxon>Bacteria division WOR-3</taxon>
    </lineage>
</organism>
<dbReference type="Gene3D" id="1.10.150.280">
    <property type="entry name" value="AF1531-like domain"/>
    <property type="match status" value="1"/>
</dbReference>
<dbReference type="Proteomes" id="UP000177025">
    <property type="component" value="Unassembled WGS sequence"/>
</dbReference>
<sequence length="578" mass="67383">MMLIFMIMLIDDAVIFEIEGKNDLEIIAREIEMLRIAPIDVNKAEFSELIRIPYLSVNDCMRIIEYRRQHGAYNNINELINVPGMDRILFERIKPYVTTMTKKIVVEKYHSRVRWQRFFPDHEYADDCYSKHELFSRPYRVYFINEKDRYERSLFDYYAVGLMTDEGKRHLVIGRYNLDLGKGLVLSQAGSFLYGSDLRLQIEERGIIPYTSVIENGGFFGAALSDSLLAHLTLFYSNQKIDARIDSNGYAYSFFEGDHVDTQSRSYKDRLNEELIGYDVKYSYDRYLFANRTYWCKYEPAFVSSDSLRGFYGDHFWISSVEFNYHGQSFLMFGEVARAHQDRIGGIFGFSNGFSVCDFTAAVQYFPIGFISPKGVESKNGYLGGAFEISSRNKFCNFNADLKYEKNAESDSMLYRFALAFERKVSFLVGRLQMNWRYASNFDRAGSAILIRAKPFRSVFFDLRLEDKYIFAQDSVYRGLIGCLEIGLDKKFLKLRLRYGIFDTENYQARLNVYEIDLPGVINNRMLYGLGDYSFVYLSGNLTSLLTISSKYSIIRRDNNLTHKIGAQVDMRIKNRDQ</sequence>
<dbReference type="Pfam" id="PF12836">
    <property type="entry name" value="HHH_3"/>
    <property type="match status" value="1"/>
</dbReference>
<dbReference type="EMBL" id="MEUM01000060">
    <property type="protein sequence ID" value="OGC42571.1"/>
    <property type="molecule type" value="Genomic_DNA"/>
</dbReference>
<dbReference type="SUPFAM" id="SSF47781">
    <property type="entry name" value="RuvA domain 2-like"/>
    <property type="match status" value="1"/>
</dbReference>
<evidence type="ECO:0000313" key="1">
    <source>
        <dbReference type="EMBL" id="OGC42571.1"/>
    </source>
</evidence>
<protein>
    <recommendedName>
        <fullName evidence="3">Helix-hairpin-helix DNA-binding motif class 1 domain-containing protein</fullName>
    </recommendedName>
</protein>
<evidence type="ECO:0000313" key="2">
    <source>
        <dbReference type="Proteomes" id="UP000177025"/>
    </source>
</evidence>
<evidence type="ECO:0008006" key="3">
    <source>
        <dbReference type="Google" id="ProtNLM"/>
    </source>
</evidence>
<dbReference type="AlphaFoldDB" id="A0A1F4UCC3"/>
<proteinExistence type="predicted"/>
<accession>A0A1F4UCC3</accession>